<dbReference type="SUPFAM" id="SSF100879">
    <property type="entry name" value="Lesion bypass DNA polymerase (Y-family), little finger domain"/>
    <property type="match status" value="1"/>
</dbReference>
<dbReference type="PANTHER" id="PTHR46404">
    <property type="entry name" value="DNA POLYMERASE IOTA"/>
    <property type="match status" value="1"/>
</dbReference>
<dbReference type="Gene3D" id="1.10.150.20">
    <property type="entry name" value="5' to 3' exonuclease, C-terminal subdomain"/>
    <property type="match status" value="1"/>
</dbReference>
<dbReference type="PROSITE" id="PS50173">
    <property type="entry name" value="UMUC"/>
    <property type="match status" value="1"/>
</dbReference>
<keyword evidence="2" id="KW-0237">DNA synthesis</keyword>
<comment type="similarity">
    <text evidence="1">Belongs to the DNA polymerase type-Y family.</text>
</comment>
<dbReference type="EMBL" id="JBJJXI010000051">
    <property type="protein sequence ID" value="KAL3400287.1"/>
    <property type="molecule type" value="Genomic_DNA"/>
</dbReference>
<dbReference type="Pfam" id="PF21999">
    <property type="entry name" value="IMS_HHH_1"/>
    <property type="match status" value="1"/>
</dbReference>
<accession>A0ABD2X5Z6</accession>
<dbReference type="PANTHER" id="PTHR46404:SF1">
    <property type="entry name" value="DNA POLYMERASE IOTA"/>
    <property type="match status" value="1"/>
</dbReference>
<gene>
    <name evidence="5" type="ORF">TKK_006166</name>
</gene>
<dbReference type="FunFam" id="3.40.1170.60:FF:000006">
    <property type="entry name" value="DNA polymerase iota"/>
    <property type="match status" value="1"/>
</dbReference>
<evidence type="ECO:0000256" key="1">
    <source>
        <dbReference type="ARBA" id="ARBA00010945"/>
    </source>
</evidence>
<reference evidence="5 6" key="1">
    <citation type="journal article" date="2024" name="bioRxiv">
        <title>A reference genome for Trichogramma kaykai: A tiny desert-dwelling parasitoid wasp with competing sex-ratio distorters.</title>
        <authorList>
            <person name="Culotta J."/>
            <person name="Lindsey A.R."/>
        </authorList>
    </citation>
    <scope>NUCLEOTIDE SEQUENCE [LARGE SCALE GENOMIC DNA]</scope>
    <source>
        <strain evidence="5 6">KSX58</strain>
    </source>
</reference>
<evidence type="ECO:0000313" key="5">
    <source>
        <dbReference type="EMBL" id="KAL3400287.1"/>
    </source>
</evidence>
<evidence type="ECO:0000256" key="3">
    <source>
        <dbReference type="SAM" id="MobiDB-lite"/>
    </source>
</evidence>
<evidence type="ECO:0000313" key="6">
    <source>
        <dbReference type="Proteomes" id="UP001627154"/>
    </source>
</evidence>
<dbReference type="InterPro" id="IPR001126">
    <property type="entry name" value="UmuC"/>
</dbReference>
<sequence length="628" mass="70020">MGLDIQMDTSSDYEHEFVEHPRCIVHLDVDCFYAQVEMISHPEYKGKPLGVQQKNLVVTSNYEARAFGVTKCMPVDEALQLCPSLILVRGEDLTPYRRMSAKIAELLHQFTPSVEKLGLDENYIDVTSIIDGYNVHNVNNEKNFELDDDSSVKECITSMCELENAEKITPVGEIFSNTEEECPCRCHKRLAVASIIAKDMRYKIYSELGLTCSAGIAHNKLLAKLAGALHKPNQQTLVYPFSAAELVSSLGSVSKIPGVGRRTAESLTANNIKTVEDVRKIPLDRLQVKIGKDLARKIKDYAEGIDDTPVKPTGKPQSIGLEDGFKKVSLVDEVESRLSALLRRLTELAAEDGRIPVCIKLTVRKNDRNQEKPSSSSGKRESRQCTIPQHLVPQNKGAKGANLLFDHKKILSLVMKLFHRVVNVSKPFHLTLLGLAFTKFQEEKASGKNSIASFLRKQVAVQSVMDISSEEGFSDVSLGSPMSINLQDEDDSYEELRENKDLGNKVQFQSYSCHRVRSLDRATPSPIDIRCSGDDDDDLLSEMEPSPKKTKLEVWLSGRRESPSIEMADLKLNTPSSSPISKNLLPSGPTNFKSTIPIDLDKQMNHSWSTNTSGKKSNELYKFFIANK</sequence>
<dbReference type="AlphaFoldDB" id="A0ABD2X5Z6"/>
<evidence type="ECO:0000259" key="4">
    <source>
        <dbReference type="PROSITE" id="PS50173"/>
    </source>
</evidence>
<proteinExistence type="inferred from homology"/>
<comment type="caution">
    <text evidence="5">The sequence shown here is derived from an EMBL/GenBank/DDBJ whole genome shotgun (WGS) entry which is preliminary data.</text>
</comment>
<dbReference type="Gene3D" id="3.30.1490.100">
    <property type="entry name" value="DNA polymerase, Y-family, little finger domain"/>
    <property type="match status" value="1"/>
</dbReference>
<dbReference type="Proteomes" id="UP001627154">
    <property type="component" value="Unassembled WGS sequence"/>
</dbReference>
<keyword evidence="6" id="KW-1185">Reference proteome</keyword>
<dbReference type="InterPro" id="IPR053848">
    <property type="entry name" value="IMS_HHH_1"/>
</dbReference>
<feature type="region of interest" description="Disordered" evidence="3">
    <location>
        <begin position="366"/>
        <end position="386"/>
    </location>
</feature>
<dbReference type="InterPro" id="IPR043502">
    <property type="entry name" value="DNA/RNA_pol_sf"/>
</dbReference>
<dbReference type="FunFam" id="3.30.1490.100:FF:000003">
    <property type="entry name" value="Polymerase (DNA directed) iota"/>
    <property type="match status" value="1"/>
</dbReference>
<organism evidence="5 6">
    <name type="scientific">Trichogramma kaykai</name>
    <dbReference type="NCBI Taxonomy" id="54128"/>
    <lineage>
        <taxon>Eukaryota</taxon>
        <taxon>Metazoa</taxon>
        <taxon>Ecdysozoa</taxon>
        <taxon>Arthropoda</taxon>
        <taxon>Hexapoda</taxon>
        <taxon>Insecta</taxon>
        <taxon>Pterygota</taxon>
        <taxon>Neoptera</taxon>
        <taxon>Endopterygota</taxon>
        <taxon>Hymenoptera</taxon>
        <taxon>Apocrita</taxon>
        <taxon>Proctotrupomorpha</taxon>
        <taxon>Chalcidoidea</taxon>
        <taxon>Trichogrammatidae</taxon>
        <taxon>Trichogramma</taxon>
    </lineage>
</organism>
<dbReference type="InterPro" id="IPR036775">
    <property type="entry name" value="DNA_pol_Y-fam_lit_finger_sf"/>
</dbReference>
<dbReference type="Pfam" id="PF00817">
    <property type="entry name" value="IMS"/>
    <property type="match status" value="1"/>
</dbReference>
<feature type="domain" description="UmuC" evidence="4">
    <location>
        <begin position="24"/>
        <end position="260"/>
    </location>
</feature>
<dbReference type="GO" id="GO:0071897">
    <property type="term" value="P:DNA biosynthetic process"/>
    <property type="evidence" value="ECO:0007669"/>
    <property type="project" value="UniProtKB-KW"/>
</dbReference>
<evidence type="ECO:0000256" key="2">
    <source>
        <dbReference type="ARBA" id="ARBA00022634"/>
    </source>
</evidence>
<dbReference type="Gene3D" id="3.30.70.270">
    <property type="match status" value="1"/>
</dbReference>
<dbReference type="Gene3D" id="3.40.1170.60">
    <property type="match status" value="1"/>
</dbReference>
<name>A0ABD2X5Z6_9HYME</name>
<dbReference type="InterPro" id="IPR043128">
    <property type="entry name" value="Rev_trsase/Diguanyl_cyclase"/>
</dbReference>
<dbReference type="SUPFAM" id="SSF56672">
    <property type="entry name" value="DNA/RNA polymerases"/>
    <property type="match status" value="1"/>
</dbReference>
<dbReference type="Pfam" id="PF11799">
    <property type="entry name" value="IMS_C"/>
    <property type="match status" value="1"/>
</dbReference>
<protein>
    <recommendedName>
        <fullName evidence="4">UmuC domain-containing protein</fullName>
    </recommendedName>
</protein>
<dbReference type="InterPro" id="IPR017961">
    <property type="entry name" value="DNA_pol_Y-fam_little_finger"/>
</dbReference>